<evidence type="ECO:0000256" key="5">
    <source>
        <dbReference type="ARBA" id="ARBA00023125"/>
    </source>
</evidence>
<protein>
    <recommendedName>
        <fullName evidence="10">Nuclear receptor domain-containing protein</fullName>
    </recommendedName>
</protein>
<evidence type="ECO:0000256" key="7">
    <source>
        <dbReference type="ARBA" id="ARBA00023170"/>
    </source>
</evidence>
<dbReference type="InterPro" id="IPR013088">
    <property type="entry name" value="Znf_NHR/GATA"/>
</dbReference>
<evidence type="ECO:0000256" key="2">
    <source>
        <dbReference type="ARBA" id="ARBA00022771"/>
    </source>
</evidence>
<dbReference type="PANTHER" id="PTHR24082:SF283">
    <property type="entry name" value="NUCLEAR HORMONE RECEPTOR HR96"/>
    <property type="match status" value="1"/>
</dbReference>
<dbReference type="GO" id="GO:0030154">
    <property type="term" value="P:cell differentiation"/>
    <property type="evidence" value="ECO:0007669"/>
    <property type="project" value="TreeGrafter"/>
</dbReference>
<dbReference type="GO" id="GO:0045944">
    <property type="term" value="P:positive regulation of transcription by RNA polymerase II"/>
    <property type="evidence" value="ECO:0007669"/>
    <property type="project" value="TreeGrafter"/>
</dbReference>
<keyword evidence="1" id="KW-0479">Metal-binding</keyword>
<sequence>MESTPTEDPTTPQTPSTNVERQKNPVASKCKVCGAPARYSYYGAIVCHSCKMFFKRNAQDRQATLKCHFNNDCDININTPHTCASCRLAKCFINGMCIELIRSHRSEKSDKNEKTKLTTDSNPSIPTTLVTTNDKQNPEQVTLKCHFNNDCDININTRHTCASCRLEKCFKNGMCIEMIRSSRCEENHKNEKRKLIVDSNQSTSTTSLIINKKHKSEHIPRLSLLESDQSTLSINQWNFLSNLAYCFDENIGYEYVKHCLEEQNRLPIKLRFKYSPVNHFLHQ</sequence>
<keyword evidence="2" id="KW-0863">Zinc-finger</keyword>
<feature type="compositionally biased region" description="Polar residues" evidence="9">
    <location>
        <begin position="118"/>
        <end position="133"/>
    </location>
</feature>
<dbReference type="Proteomes" id="UP000663882">
    <property type="component" value="Unassembled WGS sequence"/>
</dbReference>
<organism evidence="11 12">
    <name type="scientific">Rotaria sordida</name>
    <dbReference type="NCBI Taxonomy" id="392033"/>
    <lineage>
        <taxon>Eukaryota</taxon>
        <taxon>Metazoa</taxon>
        <taxon>Spiralia</taxon>
        <taxon>Gnathifera</taxon>
        <taxon>Rotifera</taxon>
        <taxon>Eurotatoria</taxon>
        <taxon>Bdelloidea</taxon>
        <taxon>Philodinida</taxon>
        <taxon>Philodinidae</taxon>
        <taxon>Rotaria</taxon>
    </lineage>
</organism>
<dbReference type="GO" id="GO:0004879">
    <property type="term" value="F:nuclear receptor activity"/>
    <property type="evidence" value="ECO:0007669"/>
    <property type="project" value="TreeGrafter"/>
</dbReference>
<dbReference type="PANTHER" id="PTHR24082">
    <property type="entry name" value="NUCLEAR HORMONE RECEPTOR"/>
    <property type="match status" value="1"/>
</dbReference>
<gene>
    <name evidence="11" type="ORF">RFH988_LOCUS32662</name>
</gene>
<keyword evidence="5" id="KW-0238">DNA-binding</keyword>
<evidence type="ECO:0000256" key="1">
    <source>
        <dbReference type="ARBA" id="ARBA00022723"/>
    </source>
</evidence>
<feature type="region of interest" description="Disordered" evidence="9">
    <location>
        <begin position="108"/>
        <end position="133"/>
    </location>
</feature>
<keyword evidence="4" id="KW-0805">Transcription regulation</keyword>
<feature type="compositionally biased region" description="Low complexity" evidence="9">
    <location>
        <begin position="1"/>
        <end position="17"/>
    </location>
</feature>
<feature type="domain" description="Nuclear receptor" evidence="10">
    <location>
        <begin position="27"/>
        <end position="103"/>
    </location>
</feature>
<evidence type="ECO:0000256" key="8">
    <source>
        <dbReference type="ARBA" id="ARBA00023242"/>
    </source>
</evidence>
<reference evidence="11" key="1">
    <citation type="submission" date="2021-02" db="EMBL/GenBank/DDBJ databases">
        <authorList>
            <person name="Nowell W R."/>
        </authorList>
    </citation>
    <scope>NUCLEOTIDE SEQUENCE</scope>
</reference>
<feature type="region of interest" description="Disordered" evidence="9">
    <location>
        <begin position="1"/>
        <end position="22"/>
    </location>
</feature>
<dbReference type="GO" id="GO:0008270">
    <property type="term" value="F:zinc ion binding"/>
    <property type="evidence" value="ECO:0007669"/>
    <property type="project" value="UniProtKB-KW"/>
</dbReference>
<dbReference type="SMART" id="SM00399">
    <property type="entry name" value="ZnF_C4"/>
    <property type="match status" value="1"/>
</dbReference>
<dbReference type="Gene3D" id="3.30.50.10">
    <property type="entry name" value="Erythroid Transcription Factor GATA-1, subunit A"/>
    <property type="match status" value="2"/>
</dbReference>
<evidence type="ECO:0000256" key="3">
    <source>
        <dbReference type="ARBA" id="ARBA00022833"/>
    </source>
</evidence>
<dbReference type="PROSITE" id="PS51030">
    <property type="entry name" value="NUCLEAR_REC_DBD_2"/>
    <property type="match status" value="1"/>
</dbReference>
<dbReference type="Pfam" id="PF00105">
    <property type="entry name" value="zf-C4"/>
    <property type="match status" value="2"/>
</dbReference>
<dbReference type="InterPro" id="IPR050234">
    <property type="entry name" value="Nuclear_hormone_rcpt_NR1"/>
</dbReference>
<keyword evidence="7" id="KW-0675">Receptor</keyword>
<accession>A0A815HYD9</accession>
<evidence type="ECO:0000313" key="11">
    <source>
        <dbReference type="EMBL" id="CAF1358034.1"/>
    </source>
</evidence>
<keyword evidence="6" id="KW-0804">Transcription</keyword>
<keyword evidence="8" id="KW-0539">Nucleus</keyword>
<dbReference type="AlphaFoldDB" id="A0A815HYD9"/>
<evidence type="ECO:0000256" key="6">
    <source>
        <dbReference type="ARBA" id="ARBA00023163"/>
    </source>
</evidence>
<proteinExistence type="predicted"/>
<dbReference type="PROSITE" id="PS00031">
    <property type="entry name" value="NUCLEAR_REC_DBD_1"/>
    <property type="match status" value="1"/>
</dbReference>
<dbReference type="GO" id="GO:0000978">
    <property type="term" value="F:RNA polymerase II cis-regulatory region sequence-specific DNA binding"/>
    <property type="evidence" value="ECO:0007669"/>
    <property type="project" value="TreeGrafter"/>
</dbReference>
<evidence type="ECO:0000256" key="4">
    <source>
        <dbReference type="ARBA" id="ARBA00023015"/>
    </source>
</evidence>
<keyword evidence="3" id="KW-0862">Zinc</keyword>
<dbReference type="PRINTS" id="PR00047">
    <property type="entry name" value="STROIDFINGER"/>
</dbReference>
<dbReference type="InterPro" id="IPR001628">
    <property type="entry name" value="Znf_hrmn_rcpt"/>
</dbReference>
<feature type="compositionally biased region" description="Basic and acidic residues" evidence="9">
    <location>
        <begin position="108"/>
        <end position="117"/>
    </location>
</feature>
<dbReference type="EMBL" id="CAJNOO010003871">
    <property type="protein sequence ID" value="CAF1358034.1"/>
    <property type="molecule type" value="Genomic_DNA"/>
</dbReference>
<evidence type="ECO:0000256" key="9">
    <source>
        <dbReference type="SAM" id="MobiDB-lite"/>
    </source>
</evidence>
<dbReference type="SUPFAM" id="SSF57716">
    <property type="entry name" value="Glucocorticoid receptor-like (DNA-binding domain)"/>
    <property type="match status" value="2"/>
</dbReference>
<dbReference type="GO" id="GO:0000122">
    <property type="term" value="P:negative regulation of transcription by RNA polymerase II"/>
    <property type="evidence" value="ECO:0007669"/>
    <property type="project" value="TreeGrafter"/>
</dbReference>
<evidence type="ECO:0000259" key="10">
    <source>
        <dbReference type="PROSITE" id="PS51030"/>
    </source>
</evidence>
<evidence type="ECO:0000313" key="12">
    <source>
        <dbReference type="Proteomes" id="UP000663882"/>
    </source>
</evidence>
<name>A0A815HYD9_9BILA</name>
<comment type="caution">
    <text evidence="11">The sequence shown here is derived from an EMBL/GenBank/DDBJ whole genome shotgun (WGS) entry which is preliminary data.</text>
</comment>